<organism evidence="2 3">
    <name type="scientific">Nocardioides pocheonensis</name>
    <dbReference type="NCBI Taxonomy" id="661485"/>
    <lineage>
        <taxon>Bacteria</taxon>
        <taxon>Bacillati</taxon>
        <taxon>Actinomycetota</taxon>
        <taxon>Actinomycetes</taxon>
        <taxon>Propionibacteriales</taxon>
        <taxon>Nocardioidaceae</taxon>
        <taxon>Nocardioides</taxon>
    </lineage>
</organism>
<feature type="region of interest" description="Disordered" evidence="1">
    <location>
        <begin position="30"/>
        <end position="49"/>
    </location>
</feature>
<comment type="caution">
    <text evidence="2">The sequence shown here is derived from an EMBL/GenBank/DDBJ whole genome shotgun (WGS) entry which is preliminary data.</text>
</comment>
<sequence length="66" mass="6772">MDAEVGILGAGASGLSIVLLIDEDHVPIERSSRAGGHAQSTTSDGFTFDDHRLSLKAPLVRPAGAS</sequence>
<evidence type="ECO:0000313" key="2">
    <source>
        <dbReference type="EMBL" id="RNM17479.1"/>
    </source>
</evidence>
<accession>A0A3N0GYJ5</accession>
<gene>
    <name evidence="2" type="ORF">EFL26_01455</name>
</gene>
<evidence type="ECO:0000313" key="3">
    <source>
        <dbReference type="Proteomes" id="UP000279994"/>
    </source>
</evidence>
<protein>
    <submittedName>
        <fullName evidence="2">Uncharacterized protein</fullName>
    </submittedName>
</protein>
<evidence type="ECO:0000256" key="1">
    <source>
        <dbReference type="SAM" id="MobiDB-lite"/>
    </source>
</evidence>
<proteinExistence type="predicted"/>
<dbReference type="InterPro" id="IPR036188">
    <property type="entry name" value="FAD/NAD-bd_sf"/>
</dbReference>
<dbReference type="AlphaFoldDB" id="A0A3N0GYJ5"/>
<keyword evidence="3" id="KW-1185">Reference proteome</keyword>
<dbReference type="EMBL" id="RJSF01000003">
    <property type="protein sequence ID" value="RNM17479.1"/>
    <property type="molecule type" value="Genomic_DNA"/>
</dbReference>
<reference evidence="2 3" key="1">
    <citation type="submission" date="2018-11" db="EMBL/GenBank/DDBJ databases">
        <authorList>
            <person name="Li F."/>
        </authorList>
    </citation>
    <scope>NUCLEOTIDE SEQUENCE [LARGE SCALE GENOMIC DNA]</scope>
    <source>
        <strain evidence="2 3">Gsoil 818</strain>
    </source>
</reference>
<dbReference type="Proteomes" id="UP000279994">
    <property type="component" value="Unassembled WGS sequence"/>
</dbReference>
<name>A0A3N0GYJ5_9ACTN</name>
<dbReference type="Gene3D" id="3.50.50.60">
    <property type="entry name" value="FAD/NAD(P)-binding domain"/>
    <property type="match status" value="1"/>
</dbReference>